<sequence length="256" mass="28930">MREAARGDRAAIAQARAHVRKRMAADAIDGRRPALFLQRLARLGKRRALDDVRRTQFAQPRGFFGTAGRCNHAIAAFRQNRHREAADAAIRARHQHVAIVRADAVFFQRLHAQHRGIACGADGHRLARRDVRGQRNQMIGRHARFLREPAPMRFAGAPAVHHDLVAGLVIRMRTRFDDTREVDAGHHRPRAHDRGFARDRESVFVIERGEVDAHEHIATVSGCSKASFVDQLNGCDRAVVLLFENESFEHRRTPLG</sequence>
<reference evidence="1" key="1">
    <citation type="submission" date="2016-01" db="EMBL/GenBank/DDBJ databases">
        <authorList>
            <person name="Peeters C."/>
        </authorList>
    </citation>
    <scope>NUCLEOTIDE SEQUENCE [LARGE SCALE GENOMIC DNA]</scope>
    <source>
        <strain evidence="1">LMG 29325</strain>
    </source>
</reference>
<proteinExistence type="predicted"/>
<dbReference type="Proteomes" id="UP000054596">
    <property type="component" value="Unassembled WGS sequence"/>
</dbReference>
<organism evidence="1 2">
    <name type="scientific">Caballeronia glebae</name>
    <dbReference type="NCBI Taxonomy" id="1777143"/>
    <lineage>
        <taxon>Bacteria</taxon>
        <taxon>Pseudomonadati</taxon>
        <taxon>Pseudomonadota</taxon>
        <taxon>Betaproteobacteria</taxon>
        <taxon>Burkholderiales</taxon>
        <taxon>Burkholderiaceae</taxon>
        <taxon>Caballeronia</taxon>
    </lineage>
</organism>
<evidence type="ECO:0000313" key="2">
    <source>
        <dbReference type="Proteomes" id="UP000054596"/>
    </source>
</evidence>
<dbReference type="EMBL" id="FCOJ02000134">
    <property type="protein sequence ID" value="SAK98373.1"/>
    <property type="molecule type" value="Genomic_DNA"/>
</dbReference>
<comment type="caution">
    <text evidence="1">The sequence shown here is derived from an EMBL/GenBank/DDBJ whole genome shotgun (WGS) entry which is preliminary data.</text>
</comment>
<protein>
    <submittedName>
        <fullName evidence="1">Uncharacterized protein</fullName>
    </submittedName>
</protein>
<keyword evidence="2" id="KW-1185">Reference proteome</keyword>
<dbReference type="AlphaFoldDB" id="A0A158DV17"/>
<evidence type="ECO:0000313" key="1">
    <source>
        <dbReference type="EMBL" id="SAK98373.1"/>
    </source>
</evidence>
<gene>
    <name evidence="1" type="ORF">AWB82_07205</name>
</gene>
<accession>A0A158DV17</accession>
<name>A0A158DV17_9BURK</name>